<dbReference type="EMBL" id="JBDIME010000025">
    <property type="protein sequence ID" value="MEN2792192.1"/>
    <property type="molecule type" value="Genomic_DNA"/>
</dbReference>
<protein>
    <submittedName>
        <fullName evidence="2">Amidohydrolase family protein</fullName>
    </submittedName>
</protein>
<dbReference type="InterPro" id="IPR013108">
    <property type="entry name" value="Amidohydro_3"/>
</dbReference>
<dbReference type="RefSeq" id="WP_343888440.1">
    <property type="nucleotide sequence ID" value="NZ_BAAAEH010000009.1"/>
</dbReference>
<feature type="domain" description="Amidohydrolase 3" evidence="1">
    <location>
        <begin position="54"/>
        <end position="562"/>
    </location>
</feature>
<proteinExistence type="predicted"/>
<organism evidence="2 3">
    <name type="scientific">Sphingomonas oligophenolica</name>
    <dbReference type="NCBI Taxonomy" id="301154"/>
    <lineage>
        <taxon>Bacteria</taxon>
        <taxon>Pseudomonadati</taxon>
        <taxon>Pseudomonadota</taxon>
        <taxon>Alphaproteobacteria</taxon>
        <taxon>Sphingomonadales</taxon>
        <taxon>Sphingomonadaceae</taxon>
        <taxon>Sphingomonas</taxon>
    </lineage>
</organism>
<keyword evidence="3" id="KW-1185">Reference proteome</keyword>
<dbReference type="PANTHER" id="PTHR11647:SF1">
    <property type="entry name" value="COLLAPSIN RESPONSE MEDIATOR PROTEIN"/>
    <property type="match status" value="1"/>
</dbReference>
<dbReference type="CDD" id="cd01297">
    <property type="entry name" value="D-aminoacylase"/>
    <property type="match status" value="1"/>
</dbReference>
<evidence type="ECO:0000313" key="3">
    <source>
        <dbReference type="Proteomes" id="UP001419910"/>
    </source>
</evidence>
<sequence length="583" mass="62655">MTGGTQEDRVTRYDIVIRGGEIHNGSGRPGRVGDVAIRDGLIVALDQVEGRGVEEIDAAGCIVTPGFIDVHTHYDGQAMWENTLAPSSNHGVTTVVMGNCGVGFAPCRPDQHDMLVELMEGVEDVPEIVMTTGLPWNWETFPDYLDALDRRQLDIDVAAQLPHSAVRVYVMGKRGAGREAPTSDDLKQMRAITAEAIRSGAIGVSTSRNILHRTKAGEMAPSLFSDKDELLALAEGLRDAGAGVFQMIPQVTGNAAEEFALMRCIAETSGRPLAFSLLQMQTGDPGAWQQSLALLADAVADGVTMRAQVFPRPVGFLYGLDLSFHYFTLHPSYKAIAHLPLTDRVAALRDPDMRARLIAEQPSSSNEVELALCKQFKYAFPMGDPPNYAPDAADQIARRAAGLGLSVPEYALDLLVGDEGRAIFFLPGANYRDGNLDAARTMARDPNTVLGLGDGGAHYGMICDASYPTSYLQSWVRDAPPATAIPLPEAIRSLAWEPALSVGLEDRGRLELGHRADVNVIDLKALRLHAPTTAHDLPAGGRRLRQRADGYVATVAGGVVTYRNGEHTGALPGRLVRGARSAP</sequence>
<dbReference type="Pfam" id="PF07969">
    <property type="entry name" value="Amidohydro_3"/>
    <property type="match status" value="1"/>
</dbReference>
<dbReference type="InterPro" id="IPR032466">
    <property type="entry name" value="Metal_Hydrolase"/>
</dbReference>
<comment type="caution">
    <text evidence="2">The sequence shown here is derived from an EMBL/GenBank/DDBJ whole genome shotgun (WGS) entry which is preliminary data.</text>
</comment>
<dbReference type="Proteomes" id="UP001419910">
    <property type="component" value="Unassembled WGS sequence"/>
</dbReference>
<dbReference type="SUPFAM" id="SSF51338">
    <property type="entry name" value="Composite domain of metallo-dependent hydrolases"/>
    <property type="match status" value="1"/>
</dbReference>
<dbReference type="SUPFAM" id="SSF51556">
    <property type="entry name" value="Metallo-dependent hydrolases"/>
    <property type="match status" value="1"/>
</dbReference>
<dbReference type="PANTHER" id="PTHR11647">
    <property type="entry name" value="HYDRANTOINASE/DIHYDROPYRIMIDINASE FAMILY MEMBER"/>
    <property type="match status" value="1"/>
</dbReference>
<dbReference type="InterPro" id="IPR011059">
    <property type="entry name" value="Metal-dep_hydrolase_composite"/>
</dbReference>
<name>A0ABU9Y8R1_9SPHN</name>
<evidence type="ECO:0000313" key="2">
    <source>
        <dbReference type="EMBL" id="MEN2792192.1"/>
    </source>
</evidence>
<accession>A0ABU9Y8R1</accession>
<gene>
    <name evidence="2" type="ORF">ABC974_21355</name>
</gene>
<dbReference type="InterPro" id="IPR050378">
    <property type="entry name" value="Metallo-dep_Hydrolases_sf"/>
</dbReference>
<evidence type="ECO:0000259" key="1">
    <source>
        <dbReference type="Pfam" id="PF07969"/>
    </source>
</evidence>
<dbReference type="Gene3D" id="3.20.20.140">
    <property type="entry name" value="Metal-dependent hydrolases"/>
    <property type="match status" value="1"/>
</dbReference>
<reference evidence="2 3" key="1">
    <citation type="submission" date="2024-05" db="EMBL/GenBank/DDBJ databases">
        <authorList>
            <person name="Liu Q."/>
            <person name="Xin Y.-H."/>
        </authorList>
    </citation>
    <scope>NUCLEOTIDE SEQUENCE [LARGE SCALE GENOMIC DNA]</scope>
    <source>
        <strain evidence="2 3">CGMCC 1.10181</strain>
    </source>
</reference>